<evidence type="ECO:0000256" key="4">
    <source>
        <dbReference type="HAMAP-Rule" id="MF_03052"/>
    </source>
</evidence>
<name>A0A8H3FBH5_9LECA</name>
<comment type="pathway">
    <text evidence="4">Cofactor biosynthesis; molybdopterin biosynthesis.</text>
</comment>
<evidence type="ECO:0000256" key="2">
    <source>
        <dbReference type="ARBA" id="ARBA00022679"/>
    </source>
</evidence>
<comment type="catalytic activity">
    <reaction evidence="4">
        <text>2 [molybdopterin-synthase sulfur-carrier protein]-C-terminal-Gly-aminoethanethioate + cyclic pyranopterin phosphate + H2O = molybdopterin + 2 [molybdopterin-synthase sulfur-carrier protein]-C-terminal Gly-Gly + 2 H(+)</text>
        <dbReference type="Rhea" id="RHEA:26333"/>
        <dbReference type="Rhea" id="RHEA-COMP:12202"/>
        <dbReference type="Rhea" id="RHEA-COMP:19907"/>
        <dbReference type="ChEBI" id="CHEBI:15377"/>
        <dbReference type="ChEBI" id="CHEBI:15378"/>
        <dbReference type="ChEBI" id="CHEBI:58698"/>
        <dbReference type="ChEBI" id="CHEBI:59648"/>
        <dbReference type="ChEBI" id="CHEBI:90778"/>
        <dbReference type="ChEBI" id="CHEBI:232372"/>
        <dbReference type="EC" id="2.8.1.12"/>
    </reaction>
</comment>
<dbReference type="EC" id="2.8.1.12" evidence="4"/>
<dbReference type="PANTHER" id="PTHR23404">
    <property type="entry name" value="MOLYBDOPTERIN SYNTHASE RELATED"/>
    <property type="match status" value="1"/>
</dbReference>
<dbReference type="CDD" id="cd00756">
    <property type="entry name" value="MoaE"/>
    <property type="match status" value="1"/>
</dbReference>
<comment type="subunit">
    <text evidence="4">Heterotetramer; composed of 2 small (MOCS2A) and 2 large (MOCS2B) subunits.</text>
</comment>
<dbReference type="EMBL" id="CAJPDQ010000014">
    <property type="protein sequence ID" value="CAF9919577.1"/>
    <property type="molecule type" value="Genomic_DNA"/>
</dbReference>
<gene>
    <name evidence="4" type="primary">cnxH</name>
    <name evidence="5" type="ORF">GOMPHAMPRED_001857</name>
</gene>
<evidence type="ECO:0000313" key="5">
    <source>
        <dbReference type="EMBL" id="CAF9919577.1"/>
    </source>
</evidence>
<dbReference type="InterPro" id="IPR003448">
    <property type="entry name" value="Mopterin_biosynth_MoaE"/>
</dbReference>
<dbReference type="GO" id="GO:1990140">
    <property type="term" value="C:molybdopterin synthase complex"/>
    <property type="evidence" value="ECO:0007669"/>
    <property type="project" value="UniProtKB-UniRule"/>
</dbReference>
<comment type="caution">
    <text evidence="5">The sequence shown here is derived from an EMBL/GenBank/DDBJ whole genome shotgun (WGS) entry which is preliminary data.</text>
</comment>
<dbReference type="Gene3D" id="3.90.1170.40">
    <property type="entry name" value="Molybdopterin biosynthesis MoaE subunit"/>
    <property type="match status" value="1"/>
</dbReference>
<dbReference type="FunFam" id="3.90.1170.40:FF:000003">
    <property type="entry name" value="Molybdopterin converting factor subunit 2"/>
    <property type="match status" value="1"/>
</dbReference>
<dbReference type="GO" id="GO:0030366">
    <property type="term" value="F:molybdopterin synthase activity"/>
    <property type="evidence" value="ECO:0007669"/>
    <property type="project" value="UniProtKB-UniRule"/>
</dbReference>
<dbReference type="HAMAP" id="MF_03052">
    <property type="entry name" value="MOC2B"/>
    <property type="match status" value="1"/>
</dbReference>
<dbReference type="Pfam" id="PF02391">
    <property type="entry name" value="MoaE"/>
    <property type="match status" value="1"/>
</dbReference>
<sequence>MALAPESHVSLVSDPPNIHVSMTRSPLSMQESASKVKSPKAGAIVLFAGTTRDNFDGKPVKHLEYSAYEGLALKTMRSIAEQMVEKHSLIGISIVHRLGVVPIGEESVIIAVAAPHRQAAWRAGEETLEEVKASVEIWKLEEFGDGSVWRANADGCNKTE</sequence>
<proteinExistence type="inferred from homology"/>
<dbReference type="InterPro" id="IPR036563">
    <property type="entry name" value="MoaE_sf"/>
</dbReference>
<dbReference type="Proteomes" id="UP000664169">
    <property type="component" value="Unassembled WGS sequence"/>
</dbReference>
<keyword evidence="6" id="KW-1185">Reference proteome</keyword>
<organism evidence="5 6">
    <name type="scientific">Gomphillus americanus</name>
    <dbReference type="NCBI Taxonomy" id="1940652"/>
    <lineage>
        <taxon>Eukaryota</taxon>
        <taxon>Fungi</taxon>
        <taxon>Dikarya</taxon>
        <taxon>Ascomycota</taxon>
        <taxon>Pezizomycotina</taxon>
        <taxon>Lecanoromycetes</taxon>
        <taxon>OSLEUM clade</taxon>
        <taxon>Ostropomycetidae</taxon>
        <taxon>Ostropales</taxon>
        <taxon>Graphidaceae</taxon>
        <taxon>Gomphilloideae</taxon>
        <taxon>Gomphillus</taxon>
    </lineage>
</organism>
<reference evidence="5" key="1">
    <citation type="submission" date="2021-03" db="EMBL/GenBank/DDBJ databases">
        <authorList>
            <person name="Tagirdzhanova G."/>
        </authorList>
    </citation>
    <scope>NUCLEOTIDE SEQUENCE</scope>
</reference>
<comment type="similarity">
    <text evidence="4">Belongs to the MoaE family. MOCS2B subfamily.</text>
</comment>
<feature type="binding site" evidence="4">
    <location>
        <begin position="116"/>
        <end position="117"/>
    </location>
    <ligand>
        <name>substrate</name>
    </ligand>
</feature>
<dbReference type="AlphaFoldDB" id="A0A8H3FBH5"/>
<evidence type="ECO:0000256" key="1">
    <source>
        <dbReference type="ARBA" id="ARBA00022490"/>
    </source>
</evidence>
<comment type="subcellular location">
    <subcellularLocation>
        <location evidence="4">Cytoplasm</location>
    </subcellularLocation>
</comment>
<evidence type="ECO:0000256" key="3">
    <source>
        <dbReference type="ARBA" id="ARBA00023150"/>
    </source>
</evidence>
<dbReference type="GO" id="GO:0006777">
    <property type="term" value="P:Mo-molybdopterin cofactor biosynthetic process"/>
    <property type="evidence" value="ECO:0007669"/>
    <property type="project" value="UniProtKB-UniRule"/>
</dbReference>
<feature type="binding site" evidence="4">
    <location>
        <position position="132"/>
    </location>
    <ligand>
        <name>substrate</name>
    </ligand>
</feature>
<keyword evidence="2 4" id="KW-0808">Transferase</keyword>
<dbReference type="OrthoDB" id="5531344at2759"/>
<keyword evidence="1 4" id="KW-0963">Cytoplasm</keyword>
<feature type="binding site" evidence="4">
    <location>
        <begin position="139"/>
        <end position="141"/>
    </location>
    <ligand>
        <name>substrate</name>
    </ligand>
</feature>
<keyword evidence="3 4" id="KW-0501">Molybdenum cofactor biosynthesis</keyword>
<dbReference type="UniPathway" id="UPA00344"/>
<dbReference type="SUPFAM" id="SSF54690">
    <property type="entry name" value="Molybdopterin synthase subunit MoaE"/>
    <property type="match status" value="1"/>
</dbReference>
<evidence type="ECO:0000313" key="6">
    <source>
        <dbReference type="Proteomes" id="UP000664169"/>
    </source>
</evidence>
<comment type="function">
    <text evidence="4">Catalytic subunit of the molybdopterin synthase complex, a complex that catalyzes the conversion of precursor Z into molybdopterin. Acts by mediating the incorporation of 2 sulfur atoms from thiocarboxylated MOCS2A into precursor Z to generate a dithiolene group.</text>
</comment>
<protein>
    <recommendedName>
        <fullName evidence="4">Molybdopterin synthase catalytic subunit</fullName>
        <ecNumber evidence="4">2.8.1.12</ecNumber>
    </recommendedName>
    <alternativeName>
        <fullName evidence="4">Common component for nitrate reductase and xanthine dehydrogenase protein H</fullName>
    </alternativeName>
    <alternativeName>
        <fullName evidence="4">Molybdenum cofactor synthesis protein 2 large subunit</fullName>
    </alternativeName>
    <alternativeName>
        <fullName evidence="4">Molybdenum cofactor synthesis protein 2B</fullName>
        <shortName evidence="4">MOCS2B</shortName>
    </alternativeName>
</protein>
<accession>A0A8H3FBH5</accession>
<dbReference type="InterPro" id="IPR028888">
    <property type="entry name" value="MOCS2B_euk"/>
</dbReference>